<protein>
    <recommendedName>
        <fullName evidence="3">Xylanolytic transcriptional activator regulatory domain-containing protein</fullName>
    </recommendedName>
</protein>
<dbReference type="PANTHER" id="PTHR46910:SF5">
    <property type="entry name" value="ZN(II)2CYS6 TRANSCRIPTION FACTOR (EUROFUNG)"/>
    <property type="match status" value="1"/>
</dbReference>
<dbReference type="SMART" id="SM00906">
    <property type="entry name" value="Fungal_trans"/>
    <property type="match status" value="1"/>
</dbReference>
<dbReference type="GO" id="GO:0003677">
    <property type="term" value="F:DNA binding"/>
    <property type="evidence" value="ECO:0007669"/>
    <property type="project" value="InterPro"/>
</dbReference>
<dbReference type="AlphaFoldDB" id="A0A9N9YC52"/>
<sequence>MSLALTLLSRDSDPQPANHVASTDLHVVWASVFTLVRYPLALSGRLSLSMADAVPATKAVRCDRNQPCVNCQQRGIACTKSPRVARPRRHRQLDSVAYLSKIRYLERQLEHARSANSNISDQSPDIQRHGPDLSEDASPSNSAVSSAVSLYQEPTVPGHRARIEISSPPSPDITHSESDNLLARSADENEPSLVMVEGPTSLSAHSKMAIGFLDRVAVVDRDRGYNFDTRDLLDDLDQIVQAIKAPQTMSNCYPNMGVQQLNQFPKACAMPPIEASVAAIRGAQQSHHVTFLFIQTFLRSQSLSDICLRVYFASDYSVADYIIINAALTYFFDNQIMIQKPPNISMDTAEFKSSCQKNLETALLSLHLHIWPSMELVLALTLGAVHAIEILKPHWAWLLVSAAYQACHSLGYHLARPDNGDYCDLSNEPGLLFWVIYFLEKTLCLRLGRCSRIPEGDISLPMPGGQAGLNYARSMIKLAKLTGKIYESLYGPSAMAVLRNNGVLPVKELSQELDRLSAESQGAMSEWSLCTPKNEWSELIEFMLYSDKVLLYSIETLIYRTETVPSSPTASLTTQCIDSARKALACHQTCPVVTASRMSGFFSSYMSWFIMLRPFTPYIVLFCNVIETGDQEDLQRMRDFVKSLESFTSSSVAARNHQRLFQVFYNVALRYTELKQSFGASLCSDEIQQTHEIDSYLNAMGFCQQGSTGEAVGEPAMASFSREMADADQPTMHLPSWFQISQQMMGLMDNDPMTFHALHSAR</sequence>
<dbReference type="Proteomes" id="UP000754883">
    <property type="component" value="Unassembled WGS sequence"/>
</dbReference>
<keyword evidence="5" id="KW-1185">Reference proteome</keyword>
<dbReference type="CDD" id="cd12148">
    <property type="entry name" value="fungal_TF_MHR"/>
    <property type="match status" value="1"/>
</dbReference>
<feature type="compositionally biased region" description="Polar residues" evidence="2">
    <location>
        <begin position="114"/>
        <end position="125"/>
    </location>
</feature>
<dbReference type="GO" id="GO:0008270">
    <property type="term" value="F:zinc ion binding"/>
    <property type="evidence" value="ECO:0007669"/>
    <property type="project" value="InterPro"/>
</dbReference>
<gene>
    <name evidence="4" type="ORF">CBYS24578_00011925</name>
</gene>
<feature type="region of interest" description="Disordered" evidence="2">
    <location>
        <begin position="113"/>
        <end position="178"/>
    </location>
</feature>
<keyword evidence="1" id="KW-0539">Nucleus</keyword>
<proteinExistence type="predicted"/>
<dbReference type="EMBL" id="CABFNO020001566">
    <property type="protein sequence ID" value="CAH0004384.1"/>
    <property type="molecule type" value="Genomic_DNA"/>
</dbReference>
<dbReference type="InterPro" id="IPR050987">
    <property type="entry name" value="AtrR-like"/>
</dbReference>
<feature type="compositionally biased region" description="Low complexity" evidence="2">
    <location>
        <begin position="137"/>
        <end position="149"/>
    </location>
</feature>
<feature type="domain" description="Xylanolytic transcriptional activator regulatory" evidence="3">
    <location>
        <begin position="396"/>
        <end position="469"/>
    </location>
</feature>
<evidence type="ECO:0000259" key="3">
    <source>
        <dbReference type="SMART" id="SM00906"/>
    </source>
</evidence>
<evidence type="ECO:0000256" key="1">
    <source>
        <dbReference type="ARBA" id="ARBA00023242"/>
    </source>
</evidence>
<accession>A0A9N9YC52</accession>
<dbReference type="PANTHER" id="PTHR46910">
    <property type="entry name" value="TRANSCRIPTION FACTOR PDR1"/>
    <property type="match status" value="1"/>
</dbReference>
<dbReference type="OrthoDB" id="103819at2759"/>
<name>A0A9N9YC52_9HYPO</name>
<reference evidence="4" key="1">
    <citation type="submission" date="2021-10" db="EMBL/GenBank/DDBJ databases">
        <authorList>
            <person name="Piombo E."/>
        </authorList>
    </citation>
    <scope>NUCLEOTIDE SEQUENCE</scope>
</reference>
<evidence type="ECO:0000313" key="5">
    <source>
        <dbReference type="Proteomes" id="UP000754883"/>
    </source>
</evidence>
<dbReference type="InterPro" id="IPR036864">
    <property type="entry name" value="Zn2-C6_fun-type_DNA-bd_sf"/>
</dbReference>
<comment type="caution">
    <text evidence="4">The sequence shown here is derived from an EMBL/GenBank/DDBJ whole genome shotgun (WGS) entry which is preliminary data.</text>
</comment>
<evidence type="ECO:0000313" key="4">
    <source>
        <dbReference type="EMBL" id="CAH0004384.1"/>
    </source>
</evidence>
<dbReference type="InterPro" id="IPR007219">
    <property type="entry name" value="XnlR_reg_dom"/>
</dbReference>
<dbReference type="GO" id="GO:0006351">
    <property type="term" value="P:DNA-templated transcription"/>
    <property type="evidence" value="ECO:0007669"/>
    <property type="project" value="InterPro"/>
</dbReference>
<dbReference type="Gene3D" id="4.10.240.10">
    <property type="entry name" value="Zn(2)-C6 fungal-type DNA-binding domain"/>
    <property type="match status" value="1"/>
</dbReference>
<organism evidence="4 5">
    <name type="scientific">Clonostachys byssicola</name>
    <dbReference type="NCBI Taxonomy" id="160290"/>
    <lineage>
        <taxon>Eukaryota</taxon>
        <taxon>Fungi</taxon>
        <taxon>Dikarya</taxon>
        <taxon>Ascomycota</taxon>
        <taxon>Pezizomycotina</taxon>
        <taxon>Sordariomycetes</taxon>
        <taxon>Hypocreomycetidae</taxon>
        <taxon>Hypocreales</taxon>
        <taxon>Bionectriaceae</taxon>
        <taxon>Clonostachys</taxon>
    </lineage>
</organism>
<dbReference type="GO" id="GO:0000981">
    <property type="term" value="F:DNA-binding transcription factor activity, RNA polymerase II-specific"/>
    <property type="evidence" value="ECO:0007669"/>
    <property type="project" value="InterPro"/>
</dbReference>
<evidence type="ECO:0000256" key="2">
    <source>
        <dbReference type="SAM" id="MobiDB-lite"/>
    </source>
</evidence>